<dbReference type="InterPro" id="IPR028357">
    <property type="entry name" value="UDPglc_DH_bac"/>
</dbReference>
<gene>
    <name evidence="9" type="ORF">PO587_10400</name>
</gene>
<comment type="caution">
    <text evidence="9">The sequence shown here is derived from an EMBL/GenBank/DDBJ whole genome shotgun (WGS) entry which is preliminary data.</text>
</comment>
<dbReference type="InterPro" id="IPR014026">
    <property type="entry name" value="UDP-Glc/GDP-Man_DH_dimer"/>
</dbReference>
<dbReference type="EMBL" id="JAQOSK010000003">
    <property type="protein sequence ID" value="MDC2954874.1"/>
    <property type="molecule type" value="Genomic_DNA"/>
</dbReference>
<dbReference type="InterPro" id="IPR014027">
    <property type="entry name" value="UDP-Glc/GDP-Man_DH_C"/>
</dbReference>
<dbReference type="NCBIfam" id="TIGR03026">
    <property type="entry name" value="NDP-sugDHase"/>
    <property type="match status" value="1"/>
</dbReference>
<dbReference type="InterPro" id="IPR008927">
    <property type="entry name" value="6-PGluconate_DH-like_C_sf"/>
</dbReference>
<evidence type="ECO:0000256" key="1">
    <source>
        <dbReference type="ARBA" id="ARBA00004701"/>
    </source>
</evidence>
<dbReference type="Pfam" id="PF03720">
    <property type="entry name" value="UDPG_MGDP_dh_C"/>
    <property type="match status" value="1"/>
</dbReference>
<evidence type="ECO:0000256" key="7">
    <source>
        <dbReference type="PIRNR" id="PIRNR000124"/>
    </source>
</evidence>
<reference evidence="9 10" key="1">
    <citation type="journal article" date="2015" name="Int. J. Syst. Evol. Microbiol.">
        <title>Streptomyces gilvifuscus sp. nov., an actinomycete that produces antibacterial compounds isolated from soil.</title>
        <authorList>
            <person name="Nguyen T.M."/>
            <person name="Kim J."/>
        </authorList>
    </citation>
    <scope>NUCLEOTIDE SEQUENCE [LARGE SCALE GENOMIC DNA]</scope>
    <source>
        <strain evidence="9 10">T113</strain>
    </source>
</reference>
<dbReference type="InterPro" id="IPR036220">
    <property type="entry name" value="UDP-Glc/GDP-Man_DH_C_sf"/>
</dbReference>
<dbReference type="InterPro" id="IPR017476">
    <property type="entry name" value="UDP-Glc/GDP-Man"/>
</dbReference>
<dbReference type="SMART" id="SM00984">
    <property type="entry name" value="UDPG_MGDP_dh_C"/>
    <property type="match status" value="1"/>
</dbReference>
<keyword evidence="4 7" id="KW-0560">Oxidoreductase</keyword>
<evidence type="ECO:0000256" key="6">
    <source>
        <dbReference type="ARBA" id="ARBA00047473"/>
    </source>
</evidence>
<evidence type="ECO:0000313" key="10">
    <source>
        <dbReference type="Proteomes" id="UP001221328"/>
    </source>
</evidence>
<comment type="catalytic activity">
    <reaction evidence="6 7">
        <text>UDP-alpha-D-glucose + 2 NAD(+) + H2O = UDP-alpha-D-glucuronate + 2 NADH + 3 H(+)</text>
        <dbReference type="Rhea" id="RHEA:23596"/>
        <dbReference type="ChEBI" id="CHEBI:15377"/>
        <dbReference type="ChEBI" id="CHEBI:15378"/>
        <dbReference type="ChEBI" id="CHEBI:57540"/>
        <dbReference type="ChEBI" id="CHEBI:57945"/>
        <dbReference type="ChEBI" id="CHEBI:58052"/>
        <dbReference type="ChEBI" id="CHEBI:58885"/>
        <dbReference type="EC" id="1.1.1.22"/>
    </reaction>
</comment>
<keyword evidence="10" id="KW-1185">Reference proteome</keyword>
<dbReference type="InterPro" id="IPR001732">
    <property type="entry name" value="UDP-Glc/GDP-Man_DH_N"/>
</dbReference>
<evidence type="ECO:0000256" key="3">
    <source>
        <dbReference type="ARBA" id="ARBA00012954"/>
    </source>
</evidence>
<dbReference type="Pfam" id="PF00984">
    <property type="entry name" value="UDPG_MGDP_dh"/>
    <property type="match status" value="1"/>
</dbReference>
<keyword evidence="5 7" id="KW-0520">NAD</keyword>
<dbReference type="EC" id="1.1.1.22" evidence="3 7"/>
<evidence type="ECO:0000313" key="9">
    <source>
        <dbReference type="EMBL" id="MDC2954874.1"/>
    </source>
</evidence>
<dbReference type="InterPro" id="IPR036291">
    <property type="entry name" value="NAD(P)-bd_dom_sf"/>
</dbReference>
<organism evidence="9 10">
    <name type="scientific">Streptomyces gilvifuscus</name>
    <dbReference type="NCBI Taxonomy" id="1550617"/>
    <lineage>
        <taxon>Bacteria</taxon>
        <taxon>Bacillati</taxon>
        <taxon>Actinomycetota</taxon>
        <taxon>Actinomycetes</taxon>
        <taxon>Kitasatosporales</taxon>
        <taxon>Streptomycetaceae</taxon>
        <taxon>Streptomyces</taxon>
    </lineage>
</organism>
<dbReference type="Gene3D" id="3.40.50.720">
    <property type="entry name" value="NAD(P)-binding Rossmann-like Domain"/>
    <property type="match status" value="2"/>
</dbReference>
<comment type="pathway">
    <text evidence="1">Nucleotide-sugar biosynthesis; UDP-alpha-D-glucuronate biosynthesis; UDP-alpha-D-glucuronate from UDP-alpha-D-glucose: step 1/1.</text>
</comment>
<evidence type="ECO:0000256" key="5">
    <source>
        <dbReference type="ARBA" id="ARBA00023027"/>
    </source>
</evidence>
<dbReference type="Pfam" id="PF03721">
    <property type="entry name" value="UDPG_MGDP_dh_N"/>
    <property type="match status" value="1"/>
</dbReference>
<accession>A0ABT5FQT3</accession>
<dbReference type="SUPFAM" id="SSF52413">
    <property type="entry name" value="UDP-glucose/GDP-mannose dehydrogenase C-terminal domain"/>
    <property type="match status" value="1"/>
</dbReference>
<dbReference type="RefSeq" id="WP_272174975.1">
    <property type="nucleotide sequence ID" value="NZ_JAQOSK010000003.1"/>
</dbReference>
<proteinExistence type="inferred from homology"/>
<evidence type="ECO:0000256" key="2">
    <source>
        <dbReference type="ARBA" id="ARBA00006601"/>
    </source>
</evidence>
<dbReference type="PIRSF" id="PIRSF000124">
    <property type="entry name" value="UDPglc_GDPman_dh"/>
    <property type="match status" value="1"/>
</dbReference>
<dbReference type="PANTHER" id="PTHR43750:SF3">
    <property type="entry name" value="UDP-GLUCOSE 6-DEHYDROGENASE TUAD"/>
    <property type="match status" value="1"/>
</dbReference>
<dbReference type="PIRSF" id="PIRSF500134">
    <property type="entry name" value="UDPglc_DH_bac"/>
    <property type="match status" value="1"/>
</dbReference>
<dbReference type="Gene3D" id="1.20.5.100">
    <property type="entry name" value="Cytochrome c1, transmembrane anchor, C-terminal"/>
    <property type="match status" value="1"/>
</dbReference>
<evidence type="ECO:0000259" key="8">
    <source>
        <dbReference type="SMART" id="SM00984"/>
    </source>
</evidence>
<protein>
    <recommendedName>
        <fullName evidence="3 7">UDP-glucose 6-dehydrogenase</fullName>
        <ecNumber evidence="3 7">1.1.1.22</ecNumber>
    </recommendedName>
</protein>
<dbReference type="PANTHER" id="PTHR43750">
    <property type="entry name" value="UDP-GLUCOSE 6-DEHYDROGENASE TUAD"/>
    <property type="match status" value="1"/>
</dbReference>
<feature type="domain" description="UDP-glucose/GDP-mannose dehydrogenase C-terminal" evidence="8">
    <location>
        <begin position="320"/>
        <end position="421"/>
    </location>
</feature>
<sequence length="476" mass="50346">MRLTVIGTGYLGAVHAACMADIGHDVLGVDTDTRKIEALAAGRAPFFEPGLPEILVRNTRAGRLRFTTSLQEAADFADLHFVCVGTPQRADGLAADLSHVEAVVDGLAPLLTRDSLIVGKSTVPVGTTRALARRVAAQVPPGIEAEVAWNPEFLREGFAVQDTLRPDRLVLGVSSPRADQVLRQVYAPMLQAGIACISTDPATAELVKTAANSFLATKISFINAMAEVCDASGADVVTLADALGHDARIGRRFLSAGLGFGGGCLPKDIRAFLARAEELKVGEAVSFLHQIDRINERQRRRTVDLAGQLVGGTLDGQRIAVLGATFKPDSDDVRDSPALAVTAALLDQGADVRVHDPEGLDNARAALPGPAYCDDVVETCQDADLVLHLTEWPHYRALDPRELAQVVRSPRLLDARNALDPTAWRAGGWHVRALGRPAHVPQPTAAATMRVTIPQALGPVCAAAPTPGDPLSGAPK</sequence>
<name>A0ABT5FQT3_9ACTN</name>
<evidence type="ECO:0000256" key="4">
    <source>
        <dbReference type="ARBA" id="ARBA00023002"/>
    </source>
</evidence>
<dbReference type="SUPFAM" id="SSF51735">
    <property type="entry name" value="NAD(P)-binding Rossmann-fold domains"/>
    <property type="match status" value="1"/>
</dbReference>
<dbReference type="Proteomes" id="UP001221328">
    <property type="component" value="Unassembled WGS sequence"/>
</dbReference>
<dbReference type="SUPFAM" id="SSF48179">
    <property type="entry name" value="6-phosphogluconate dehydrogenase C-terminal domain-like"/>
    <property type="match status" value="1"/>
</dbReference>
<comment type="similarity">
    <text evidence="2 7">Belongs to the UDP-glucose/GDP-mannose dehydrogenase family.</text>
</comment>